<evidence type="ECO:0000313" key="7">
    <source>
        <dbReference type="Proteomes" id="UP001151081"/>
    </source>
</evidence>
<dbReference type="SMART" id="SM00283">
    <property type="entry name" value="MA"/>
    <property type="match status" value="1"/>
</dbReference>
<dbReference type="EMBL" id="JAGTJJ010000057">
    <property type="protein sequence ID" value="MDC3987744.1"/>
    <property type="molecule type" value="Genomic_DNA"/>
</dbReference>
<dbReference type="GO" id="GO:0007165">
    <property type="term" value="P:signal transduction"/>
    <property type="evidence" value="ECO:0007669"/>
    <property type="project" value="UniProtKB-KW"/>
</dbReference>
<dbReference type="PANTHER" id="PTHR32089:SF112">
    <property type="entry name" value="LYSOZYME-LIKE PROTEIN-RELATED"/>
    <property type="match status" value="1"/>
</dbReference>
<evidence type="ECO:0000256" key="3">
    <source>
        <dbReference type="SAM" id="MobiDB-lite"/>
    </source>
</evidence>
<dbReference type="Gene3D" id="1.10.287.950">
    <property type="entry name" value="Methyl-accepting chemotaxis protein"/>
    <property type="match status" value="1"/>
</dbReference>
<protein>
    <submittedName>
        <fullName evidence="6">CHASE3 domain-containing protein</fullName>
    </submittedName>
</protein>
<dbReference type="Pfam" id="PF00015">
    <property type="entry name" value="MCPsignal"/>
    <property type="match status" value="1"/>
</dbReference>
<dbReference type="GO" id="GO:0016020">
    <property type="term" value="C:membrane"/>
    <property type="evidence" value="ECO:0007669"/>
    <property type="project" value="InterPro"/>
</dbReference>
<evidence type="ECO:0000256" key="2">
    <source>
        <dbReference type="PROSITE-ProRule" id="PRU00284"/>
    </source>
</evidence>
<evidence type="ECO:0000313" key="6">
    <source>
        <dbReference type="EMBL" id="MDC3987744.1"/>
    </source>
</evidence>
<dbReference type="Pfam" id="PF05227">
    <property type="entry name" value="CHASE3"/>
    <property type="match status" value="1"/>
</dbReference>
<dbReference type="InterPro" id="IPR007891">
    <property type="entry name" value="CHASE3"/>
</dbReference>
<keyword evidence="1 2" id="KW-0807">Transducer</keyword>
<dbReference type="AlphaFoldDB" id="A0A9X3XBS5"/>
<evidence type="ECO:0000259" key="5">
    <source>
        <dbReference type="PROSITE" id="PS50111"/>
    </source>
</evidence>
<keyword evidence="4" id="KW-1133">Transmembrane helix</keyword>
<feature type="transmembrane region" description="Helical" evidence="4">
    <location>
        <begin position="12"/>
        <end position="30"/>
    </location>
</feature>
<feature type="transmembrane region" description="Helical" evidence="4">
    <location>
        <begin position="187"/>
        <end position="211"/>
    </location>
</feature>
<dbReference type="CDD" id="cd19410">
    <property type="entry name" value="HK9-like_sensor"/>
    <property type="match status" value="1"/>
</dbReference>
<sequence length="493" mass="52843">MLSSWTIGQKLALGFALPLIILGLLGFFSYRSTQQFMDTSASVAHTHEALTDLAEILSDLQDVETGQRGYVLTGKEEFLGPYHSGRGDVFKHVEQVKQLMSDNPRQQERIARLSEEIDAKVDNTDASIVVRRDKGFEAAVQNIADGPGKAQMDAVRKTIAEMVDEENKLLEQRGADAKEAADRQTGVLLGGTLAAILVVSAAALLIIGGLGKQIGGLVQRMQSAAAELEAAATQQTRGAKEQSQTTTEVSTTSRQLVSTARQIAGSAQRVTQLGGETTQAARTGERTVAAATEAILGVQNEVQRIVDHMIHLGRKSHEIGGILDIINELSEQTNILAINATIEAVGAGDTGRRFGVVASEIRKLADRVGSATKDIRRLIEEIRGAANTTVMATEDGAKAVENGTRRFGELTESFKRIADYVASTAEASREIELSTQQQTSAMEQMSTAIEEVAATARETAASSGQTLQTASEIVVMSRELSRLVRKDTQELAA</sequence>
<proteinExistence type="predicted"/>
<evidence type="ECO:0000256" key="4">
    <source>
        <dbReference type="SAM" id="Phobius"/>
    </source>
</evidence>
<organism evidence="6 7">
    <name type="scientific">Polyangium jinanense</name>
    <dbReference type="NCBI Taxonomy" id="2829994"/>
    <lineage>
        <taxon>Bacteria</taxon>
        <taxon>Pseudomonadati</taxon>
        <taxon>Myxococcota</taxon>
        <taxon>Polyangia</taxon>
        <taxon>Polyangiales</taxon>
        <taxon>Polyangiaceae</taxon>
        <taxon>Polyangium</taxon>
    </lineage>
</organism>
<feature type="region of interest" description="Disordered" evidence="3">
    <location>
        <begin position="234"/>
        <end position="254"/>
    </location>
</feature>
<comment type="caution">
    <text evidence="6">The sequence shown here is derived from an EMBL/GenBank/DDBJ whole genome shotgun (WGS) entry which is preliminary data.</text>
</comment>
<dbReference type="PROSITE" id="PS50111">
    <property type="entry name" value="CHEMOTAXIS_TRANSDUC_2"/>
    <property type="match status" value="1"/>
</dbReference>
<dbReference type="RefSeq" id="WP_272427298.1">
    <property type="nucleotide sequence ID" value="NZ_JAGTJJ010000057.1"/>
</dbReference>
<reference evidence="6 7" key="1">
    <citation type="submission" date="2021-04" db="EMBL/GenBank/DDBJ databases">
        <title>Genome analysis of Polyangium sp.</title>
        <authorList>
            <person name="Li Y."/>
            <person name="Wang J."/>
        </authorList>
    </citation>
    <scope>NUCLEOTIDE SEQUENCE [LARGE SCALE GENOMIC DNA]</scope>
    <source>
        <strain evidence="6 7">SDU14</strain>
    </source>
</reference>
<keyword evidence="7" id="KW-1185">Reference proteome</keyword>
<feature type="domain" description="Methyl-accepting transducer" evidence="5">
    <location>
        <begin position="217"/>
        <end position="453"/>
    </location>
</feature>
<keyword evidence="4" id="KW-0812">Transmembrane</keyword>
<dbReference type="SUPFAM" id="SSF58104">
    <property type="entry name" value="Methyl-accepting chemotaxis protein (MCP) signaling domain"/>
    <property type="match status" value="1"/>
</dbReference>
<evidence type="ECO:0000256" key="1">
    <source>
        <dbReference type="ARBA" id="ARBA00023224"/>
    </source>
</evidence>
<feature type="compositionally biased region" description="Low complexity" evidence="3">
    <location>
        <begin position="241"/>
        <end position="253"/>
    </location>
</feature>
<dbReference type="InterPro" id="IPR004089">
    <property type="entry name" value="MCPsignal_dom"/>
</dbReference>
<dbReference type="PANTHER" id="PTHR32089">
    <property type="entry name" value="METHYL-ACCEPTING CHEMOTAXIS PROTEIN MCPB"/>
    <property type="match status" value="1"/>
</dbReference>
<dbReference type="Proteomes" id="UP001151081">
    <property type="component" value="Unassembled WGS sequence"/>
</dbReference>
<accession>A0A9X3XBS5</accession>
<gene>
    <name evidence="6" type="ORF">KEG57_45180</name>
</gene>
<keyword evidence="4" id="KW-0472">Membrane</keyword>
<name>A0A9X3XBS5_9BACT</name>